<dbReference type="Gene3D" id="3.40.50.1000">
    <property type="entry name" value="HAD superfamily/HAD-like"/>
    <property type="match status" value="1"/>
</dbReference>
<dbReference type="OrthoDB" id="277011at2759"/>
<evidence type="ECO:0000313" key="3">
    <source>
        <dbReference type="EMBL" id="KAG9389704.1"/>
    </source>
</evidence>
<comment type="caution">
    <text evidence="3">The sequence shown here is derived from an EMBL/GenBank/DDBJ whole genome shotgun (WGS) entry which is preliminary data.</text>
</comment>
<evidence type="ECO:0000256" key="1">
    <source>
        <dbReference type="SAM" id="MobiDB-lite"/>
    </source>
</evidence>
<accession>A0A8J6AXH9</accession>
<feature type="domain" description="FCP1 homology" evidence="2">
    <location>
        <begin position="98"/>
        <end position="256"/>
    </location>
</feature>
<proteinExistence type="predicted"/>
<dbReference type="InterPro" id="IPR011948">
    <property type="entry name" value="Dullard_phosphatase"/>
</dbReference>
<evidence type="ECO:0000313" key="4">
    <source>
        <dbReference type="Proteomes" id="UP000717585"/>
    </source>
</evidence>
<protein>
    <submittedName>
        <fullName evidence="3">NLI interacting factor-like phosphatase</fullName>
    </submittedName>
</protein>
<dbReference type="NCBIfam" id="TIGR02251">
    <property type="entry name" value="HIF-SF_euk"/>
    <property type="match status" value="1"/>
</dbReference>
<feature type="compositionally biased region" description="Polar residues" evidence="1">
    <location>
        <begin position="41"/>
        <end position="50"/>
    </location>
</feature>
<evidence type="ECO:0000259" key="2">
    <source>
        <dbReference type="PROSITE" id="PS50969"/>
    </source>
</evidence>
<dbReference type="PANTHER" id="PTHR12210">
    <property type="entry name" value="DULLARD PROTEIN PHOSPHATASE"/>
    <property type="match status" value="1"/>
</dbReference>
<keyword evidence="4" id="KW-1185">Reference proteome</keyword>
<dbReference type="FunFam" id="3.40.50.1000:FF:000093">
    <property type="entry name" value="NLI interacting factor-like phosphatase family protein"/>
    <property type="match status" value="1"/>
</dbReference>
<dbReference type="GO" id="GO:0016791">
    <property type="term" value="F:phosphatase activity"/>
    <property type="evidence" value="ECO:0007669"/>
    <property type="project" value="InterPro"/>
</dbReference>
<dbReference type="SUPFAM" id="SSF56784">
    <property type="entry name" value="HAD-like"/>
    <property type="match status" value="1"/>
</dbReference>
<dbReference type="InterPro" id="IPR023214">
    <property type="entry name" value="HAD_sf"/>
</dbReference>
<name>A0A8J6AXH9_9EUKA</name>
<feature type="region of interest" description="Disordered" evidence="1">
    <location>
        <begin position="23"/>
        <end position="53"/>
    </location>
</feature>
<dbReference type="AlphaFoldDB" id="A0A8J6AXH9"/>
<dbReference type="CDD" id="cd07521">
    <property type="entry name" value="HAD_FCP1-like"/>
    <property type="match status" value="1"/>
</dbReference>
<gene>
    <name evidence="3" type="ORF">J8273_8378</name>
</gene>
<dbReference type="InterPro" id="IPR050365">
    <property type="entry name" value="TIM50"/>
</dbReference>
<reference evidence="3" key="1">
    <citation type="submission" date="2021-05" db="EMBL/GenBank/DDBJ databases">
        <title>A free-living protist that lacks canonical eukaryotic 1 DNA replication and segregation systems.</title>
        <authorList>
            <person name="Salas-Leiva D.E."/>
            <person name="Tromer E.C."/>
            <person name="Curtis B.A."/>
            <person name="Jerlstrom-Hultqvist J."/>
            <person name="Kolisko M."/>
            <person name="Yi Z."/>
            <person name="Salas-Leiva J.S."/>
            <person name="Gallot-Lavallee L."/>
            <person name="Kops G.J.P.L."/>
            <person name="Archibald J.M."/>
            <person name="Simpson A.G.B."/>
            <person name="Roger A.J."/>
        </authorList>
    </citation>
    <scope>NUCLEOTIDE SEQUENCE</scope>
    <source>
        <strain evidence="3">BICM</strain>
    </source>
</reference>
<dbReference type="InterPro" id="IPR004274">
    <property type="entry name" value="FCP1_dom"/>
</dbReference>
<dbReference type="Pfam" id="PF03031">
    <property type="entry name" value="NIF"/>
    <property type="match status" value="1"/>
</dbReference>
<dbReference type="PROSITE" id="PS50969">
    <property type="entry name" value="FCP1"/>
    <property type="match status" value="1"/>
</dbReference>
<dbReference type="InterPro" id="IPR036412">
    <property type="entry name" value="HAD-like_sf"/>
</dbReference>
<dbReference type="Proteomes" id="UP000717585">
    <property type="component" value="Unassembled WGS sequence"/>
</dbReference>
<dbReference type="SMART" id="SM00577">
    <property type="entry name" value="CPDc"/>
    <property type="match status" value="1"/>
</dbReference>
<dbReference type="EMBL" id="JAHDYR010000067">
    <property type="protein sequence ID" value="KAG9389704.1"/>
    <property type="molecule type" value="Genomic_DNA"/>
</dbReference>
<organism evidence="3 4">
    <name type="scientific">Carpediemonas membranifera</name>
    <dbReference type="NCBI Taxonomy" id="201153"/>
    <lineage>
        <taxon>Eukaryota</taxon>
        <taxon>Metamonada</taxon>
        <taxon>Carpediemonas-like organisms</taxon>
        <taxon>Carpediemonas</taxon>
    </lineage>
</organism>
<sequence length="283" mass="30880">MTSSVLDDISHLVTQVRLDIDADETTSSPVSHTPKAVVPTTDGSAQSSDPNDAESANVFSRVMKIFSHGFRVCFKPQASSILELTPSANALLGPRPTQFTNKKCLVLDLDETLVHSTLKPMDCPDFIVPVSVAGELHHFYVKKRPGVDAFLEYAGKHFEVVVFTASMPSYASPVIDMLDLTQTVSARLYRDSCRIVDGDYVKDLDVLGRPLGETLILDNSPISYKLHTPNALGIVTWVGAVEDVELRRVQGILETVNGMADIRPTLQEMKASELGADPPCLLK</sequence>